<feature type="compositionally biased region" description="Acidic residues" evidence="7">
    <location>
        <begin position="307"/>
        <end position="319"/>
    </location>
</feature>
<protein>
    <recommendedName>
        <fullName evidence="2 5">Ribosome biogenesis protein NOP53</fullName>
    </recommendedName>
</protein>
<dbReference type="GO" id="GO:0005654">
    <property type="term" value="C:nucleoplasm"/>
    <property type="evidence" value="ECO:0007669"/>
    <property type="project" value="UniProtKB-SubCell"/>
</dbReference>
<feature type="region of interest" description="Disordered" evidence="7">
    <location>
        <begin position="123"/>
        <end position="202"/>
    </location>
</feature>
<evidence type="ECO:0000256" key="4">
    <source>
        <dbReference type="ARBA" id="ARBA00023242"/>
    </source>
</evidence>
<comment type="caution">
    <text evidence="8">The sequence shown here is derived from an EMBL/GenBank/DDBJ whole genome shotgun (WGS) entry which is preliminary data.</text>
</comment>
<name>A0AAD9FM26_PAPLA</name>
<dbReference type="EMBL" id="JAODAN010000011">
    <property type="protein sequence ID" value="KAK1921389.1"/>
    <property type="molecule type" value="Genomic_DNA"/>
</dbReference>
<dbReference type="PANTHER" id="PTHR14211:SF7">
    <property type="entry name" value="RIBOSOME BIOGENESIS PROTEIN NOP53"/>
    <property type="match status" value="1"/>
</dbReference>
<dbReference type="PIRSF" id="PIRSF017302">
    <property type="entry name" value="Gltscr2"/>
    <property type="match status" value="1"/>
</dbReference>
<comment type="function">
    <text evidence="5">May play a role in ribosome biogenesis.</text>
</comment>
<proteinExistence type="inferred from homology"/>
<evidence type="ECO:0000313" key="8">
    <source>
        <dbReference type="EMBL" id="KAK1921389.1"/>
    </source>
</evidence>
<keyword evidence="8" id="KW-0396">Initiation factor</keyword>
<feature type="compositionally biased region" description="Basic and acidic residues" evidence="7">
    <location>
        <begin position="14"/>
        <end position="24"/>
    </location>
</feature>
<dbReference type="GO" id="GO:0003743">
    <property type="term" value="F:translation initiation factor activity"/>
    <property type="evidence" value="ECO:0007669"/>
    <property type="project" value="UniProtKB-KW"/>
</dbReference>
<evidence type="ECO:0000256" key="6">
    <source>
        <dbReference type="SAM" id="Coils"/>
    </source>
</evidence>
<keyword evidence="4 5" id="KW-0539">Nucleus</keyword>
<keyword evidence="9" id="KW-1185">Reference proteome</keyword>
<feature type="region of interest" description="Disordered" evidence="7">
    <location>
        <begin position="1"/>
        <end position="60"/>
    </location>
</feature>
<dbReference type="AlphaFoldDB" id="A0AAD9FM26"/>
<gene>
    <name evidence="8" type="ORF">DB88DRAFT_500591</name>
</gene>
<reference evidence="8" key="1">
    <citation type="submission" date="2023-02" db="EMBL/GenBank/DDBJ databases">
        <title>Identification and recombinant expression of a fungal hydrolase from Papiliotrema laurentii that hydrolyzes apple cutin and clears colloidal polyester polyurethane.</title>
        <authorList>
            <consortium name="DOE Joint Genome Institute"/>
            <person name="Roman V.A."/>
            <person name="Bojanowski C."/>
            <person name="Crable B.R."/>
            <person name="Wagner D.N."/>
            <person name="Hung C.S."/>
            <person name="Nadeau L.J."/>
            <person name="Schratz L."/>
            <person name="Haridas S."/>
            <person name="Pangilinan J."/>
            <person name="Lipzen A."/>
            <person name="Na H."/>
            <person name="Yan M."/>
            <person name="Ng V."/>
            <person name="Grigoriev I.V."/>
            <person name="Spatafora J.W."/>
            <person name="Barlow D."/>
            <person name="Biffinger J."/>
            <person name="Kelley-Loughnane N."/>
            <person name="Varaljay V.A."/>
            <person name="Crookes-Goodson W.J."/>
        </authorList>
    </citation>
    <scope>NUCLEOTIDE SEQUENCE</scope>
    <source>
        <strain evidence="8">5307AH</strain>
    </source>
</reference>
<sequence>MPSVAASSSKKAAKPYDRPADSGKGKGKALPTSVESRSVNIGAPAQLGQKSRKGKKAWRKNVDISQEEVAMEQAREEERVTGGRVTAKKNDDLFVVDTVGDVAVAQRMRRAPKPLRSLAVLSEQSAVPSLKSKPSSSATVYRKTKISPAEKERLRRIARRVGTGALHATDGPIRSADVKAIGPTSTDAWTEPPAPAPVKGGFGEETIVKRQVKTPKTLAARREIYLESQVQNGRGVELPDEGTSYNPRAEAHSRLIELAVEEELAQIKKEEEEAKRIATLGEVVNARRQPVQGDEYAPGMVVGPGEVEGEDDDESDDEASGSGKVVKPTKRKTQAQRNKAKRAKEQARLEALEKTQRRLQAEITSLGKGGIKKALEERQKKMEEAEKLAKIAKKERERLGLEGGEKIGKHRVGKSKVTVQLGEDLAESLRQVKPEGNLFKDRFLALQKKALIEPRVPQLPKRRALRTKEYEKHAYKRFT</sequence>
<evidence type="ECO:0000256" key="7">
    <source>
        <dbReference type="SAM" id="MobiDB-lite"/>
    </source>
</evidence>
<evidence type="ECO:0000256" key="5">
    <source>
        <dbReference type="PIRNR" id="PIRNR017302"/>
    </source>
</evidence>
<dbReference type="PANTHER" id="PTHR14211">
    <property type="entry name" value="GLIOMA SUPPRESSOR CANDIDATE REGION GENE 2"/>
    <property type="match status" value="1"/>
</dbReference>
<feature type="compositionally biased region" description="Basic residues" evidence="7">
    <location>
        <begin position="327"/>
        <end position="342"/>
    </location>
</feature>
<evidence type="ECO:0000256" key="3">
    <source>
        <dbReference type="ARBA" id="ARBA00022517"/>
    </source>
</evidence>
<keyword evidence="6" id="KW-0175">Coiled coil</keyword>
<feature type="coiled-coil region" evidence="6">
    <location>
        <begin position="253"/>
        <end position="280"/>
    </location>
</feature>
<dbReference type="GO" id="GO:0005730">
    <property type="term" value="C:nucleolus"/>
    <property type="evidence" value="ECO:0007669"/>
    <property type="project" value="UniProtKB-SubCell"/>
</dbReference>
<evidence type="ECO:0000313" key="9">
    <source>
        <dbReference type="Proteomes" id="UP001182556"/>
    </source>
</evidence>
<feature type="compositionally biased region" description="Polar residues" evidence="7">
    <location>
        <begin position="123"/>
        <end position="139"/>
    </location>
</feature>
<feature type="compositionally biased region" description="Low complexity" evidence="7">
    <location>
        <begin position="1"/>
        <end position="10"/>
    </location>
</feature>
<dbReference type="InterPro" id="IPR011687">
    <property type="entry name" value="Nop53/GLTSCR2"/>
</dbReference>
<keyword evidence="3 5" id="KW-0690">Ribosome biogenesis</keyword>
<organism evidence="8 9">
    <name type="scientific">Papiliotrema laurentii</name>
    <name type="common">Cryptococcus laurentii</name>
    <dbReference type="NCBI Taxonomy" id="5418"/>
    <lineage>
        <taxon>Eukaryota</taxon>
        <taxon>Fungi</taxon>
        <taxon>Dikarya</taxon>
        <taxon>Basidiomycota</taxon>
        <taxon>Agaricomycotina</taxon>
        <taxon>Tremellomycetes</taxon>
        <taxon>Tremellales</taxon>
        <taxon>Rhynchogastremaceae</taxon>
        <taxon>Papiliotrema</taxon>
    </lineage>
</organism>
<dbReference type="Proteomes" id="UP001182556">
    <property type="component" value="Unassembled WGS sequence"/>
</dbReference>
<dbReference type="GO" id="GO:0000027">
    <property type="term" value="P:ribosomal large subunit assembly"/>
    <property type="evidence" value="ECO:0007669"/>
    <property type="project" value="UniProtKB-UniRule"/>
</dbReference>
<evidence type="ECO:0000256" key="2">
    <source>
        <dbReference type="ARBA" id="ARBA00018339"/>
    </source>
</evidence>
<dbReference type="Pfam" id="PF07767">
    <property type="entry name" value="Nop53"/>
    <property type="match status" value="1"/>
</dbReference>
<evidence type="ECO:0000256" key="1">
    <source>
        <dbReference type="ARBA" id="ARBA00008838"/>
    </source>
</evidence>
<dbReference type="GO" id="GO:0008097">
    <property type="term" value="F:5S rRNA binding"/>
    <property type="evidence" value="ECO:0007669"/>
    <property type="project" value="TreeGrafter"/>
</dbReference>
<feature type="region of interest" description="Disordered" evidence="7">
    <location>
        <begin position="289"/>
        <end position="346"/>
    </location>
</feature>
<feature type="compositionally biased region" description="Basic residues" evidence="7">
    <location>
        <begin position="50"/>
        <end position="59"/>
    </location>
</feature>
<accession>A0AAD9FM26</accession>
<comment type="similarity">
    <text evidence="1 5">Belongs to the NOP53 family.</text>
</comment>
<comment type="subcellular location">
    <subcellularLocation>
        <location evidence="5">Nucleus</location>
        <location evidence="5">Nucleolus</location>
    </subcellularLocation>
    <subcellularLocation>
        <location evidence="5">Nucleus</location>
        <location evidence="5">Nucleoplasm</location>
    </subcellularLocation>
</comment>
<dbReference type="GO" id="GO:0006364">
    <property type="term" value="P:rRNA processing"/>
    <property type="evidence" value="ECO:0007669"/>
    <property type="project" value="TreeGrafter"/>
</dbReference>
<keyword evidence="8" id="KW-0648">Protein biosynthesis</keyword>